<dbReference type="Proteomes" id="UP000183832">
    <property type="component" value="Unassembled WGS sequence"/>
</dbReference>
<dbReference type="STRING" id="568069.A0A1J1J4D5"/>
<dbReference type="AlphaFoldDB" id="A0A1J1J4D5"/>
<sequence length="239" mass="28508">MNFLTKLKSATSCTKLISITLRNLSVSSKPTTTLNSDYSIHLINNVNIDNTKSAKQNTNVIKDIGINGPLWRRKEIFEIPLTNKIIENPTQVNKVIEDVNKIDKSIELPMHDNRIVDDNGKQAAKHGMIMIRRRKMRKHKRRKLKKKMKFLWLKVTQRRELRKEKAFRAELLDQIREAEKFSAEEYVADRIRQATETPIPRFWKSKRYPKDLIRGFMEEEERKKEEKKYKMWEECRKQP</sequence>
<dbReference type="OrthoDB" id="6423950at2759"/>
<organism evidence="1 2">
    <name type="scientific">Clunio marinus</name>
    <dbReference type="NCBI Taxonomy" id="568069"/>
    <lineage>
        <taxon>Eukaryota</taxon>
        <taxon>Metazoa</taxon>
        <taxon>Ecdysozoa</taxon>
        <taxon>Arthropoda</taxon>
        <taxon>Hexapoda</taxon>
        <taxon>Insecta</taxon>
        <taxon>Pterygota</taxon>
        <taxon>Neoptera</taxon>
        <taxon>Endopterygota</taxon>
        <taxon>Diptera</taxon>
        <taxon>Nematocera</taxon>
        <taxon>Chironomoidea</taxon>
        <taxon>Chironomidae</taxon>
        <taxon>Clunio</taxon>
    </lineage>
</organism>
<proteinExistence type="predicted"/>
<dbReference type="EMBL" id="CVRI01000066">
    <property type="protein sequence ID" value="CRL06342.1"/>
    <property type="molecule type" value="Genomic_DNA"/>
</dbReference>
<keyword evidence="2" id="KW-1185">Reference proteome</keyword>
<name>A0A1J1J4D5_9DIPT</name>
<accession>A0A1J1J4D5</accession>
<protein>
    <submittedName>
        <fullName evidence="1">CLUMA_CG018900, isoform A</fullName>
    </submittedName>
</protein>
<evidence type="ECO:0000313" key="1">
    <source>
        <dbReference type="EMBL" id="CRL06342.1"/>
    </source>
</evidence>
<reference evidence="1 2" key="1">
    <citation type="submission" date="2015-04" db="EMBL/GenBank/DDBJ databases">
        <authorList>
            <person name="Syromyatnikov M.Y."/>
            <person name="Popov V.N."/>
        </authorList>
    </citation>
    <scope>NUCLEOTIDE SEQUENCE [LARGE SCALE GENOMIC DNA]</scope>
</reference>
<gene>
    <name evidence="1" type="ORF">CLUMA_CG018900</name>
</gene>
<evidence type="ECO:0000313" key="2">
    <source>
        <dbReference type="Proteomes" id="UP000183832"/>
    </source>
</evidence>